<dbReference type="SMART" id="SM01041">
    <property type="entry name" value="BRO1"/>
    <property type="match status" value="1"/>
</dbReference>
<accession>A0ABM1NIX9</accession>
<dbReference type="Gene3D" id="1.25.40.280">
    <property type="entry name" value="alix/aip1 like domains"/>
    <property type="match status" value="1"/>
</dbReference>
<protein>
    <submittedName>
        <fullName evidence="5">Programmed cell death 6-interacting protein</fullName>
    </submittedName>
</protein>
<keyword evidence="4" id="KW-1185">Reference proteome</keyword>
<evidence type="ECO:0000256" key="2">
    <source>
        <dbReference type="SAM" id="MobiDB-lite"/>
    </source>
</evidence>
<dbReference type="GeneID" id="108569658"/>
<keyword evidence="1" id="KW-0175">Coiled coil</keyword>
<dbReference type="RefSeq" id="XP_017786779.1">
    <property type="nucleotide sequence ID" value="XM_017931290.1"/>
</dbReference>
<feature type="region of interest" description="Disordered" evidence="2">
    <location>
        <begin position="524"/>
        <end position="544"/>
    </location>
</feature>
<dbReference type="Proteomes" id="UP000695000">
    <property type="component" value="Unplaced"/>
</dbReference>
<dbReference type="PANTHER" id="PTHR23030:SF39">
    <property type="entry name" value="PROGRAMMED CELL DEATH 6-INTERACTING PROTEIN"/>
    <property type="match status" value="1"/>
</dbReference>
<evidence type="ECO:0000313" key="5">
    <source>
        <dbReference type="RefSeq" id="XP_017786779.1"/>
    </source>
</evidence>
<evidence type="ECO:0000313" key="4">
    <source>
        <dbReference type="Proteomes" id="UP000695000"/>
    </source>
</evidence>
<dbReference type="Pfam" id="PF03097">
    <property type="entry name" value="BRO1"/>
    <property type="match status" value="1"/>
</dbReference>
<feature type="region of interest" description="Disordered" evidence="2">
    <location>
        <begin position="707"/>
        <end position="751"/>
    </location>
</feature>
<dbReference type="CDD" id="cd09235">
    <property type="entry name" value="V_Alix"/>
    <property type="match status" value="1"/>
</dbReference>
<feature type="compositionally biased region" description="Polar residues" evidence="2">
    <location>
        <begin position="708"/>
        <end position="730"/>
    </location>
</feature>
<feature type="region of interest" description="Disordered" evidence="2">
    <location>
        <begin position="804"/>
        <end position="847"/>
    </location>
</feature>
<dbReference type="Pfam" id="PF13949">
    <property type="entry name" value="ALIX_LYPXL_bnd"/>
    <property type="match status" value="1"/>
</dbReference>
<dbReference type="PROSITE" id="PS51180">
    <property type="entry name" value="BRO1"/>
    <property type="match status" value="1"/>
</dbReference>
<feature type="compositionally biased region" description="Pro residues" evidence="2">
    <location>
        <begin position="818"/>
        <end position="837"/>
    </location>
</feature>
<evidence type="ECO:0000256" key="1">
    <source>
        <dbReference type="SAM" id="Coils"/>
    </source>
</evidence>
<dbReference type="InterPro" id="IPR025304">
    <property type="entry name" value="ALIX_V_dom"/>
</dbReference>
<gene>
    <name evidence="5" type="primary">LOC108569658</name>
</gene>
<feature type="coiled-coil region" evidence="1">
    <location>
        <begin position="438"/>
        <end position="469"/>
    </location>
</feature>
<name>A0ABM1NIX9_NICVS</name>
<feature type="domain" description="BRO1" evidence="3">
    <location>
        <begin position="2"/>
        <end position="390"/>
    </location>
</feature>
<evidence type="ECO:0000259" key="3">
    <source>
        <dbReference type="PROSITE" id="PS51180"/>
    </source>
</evidence>
<organism evidence="4 5">
    <name type="scientific">Nicrophorus vespilloides</name>
    <name type="common">Boreal carrion beetle</name>
    <dbReference type="NCBI Taxonomy" id="110193"/>
    <lineage>
        <taxon>Eukaryota</taxon>
        <taxon>Metazoa</taxon>
        <taxon>Ecdysozoa</taxon>
        <taxon>Arthropoda</taxon>
        <taxon>Hexapoda</taxon>
        <taxon>Insecta</taxon>
        <taxon>Pterygota</taxon>
        <taxon>Neoptera</taxon>
        <taxon>Endopterygota</taxon>
        <taxon>Coleoptera</taxon>
        <taxon>Polyphaga</taxon>
        <taxon>Staphyliniformia</taxon>
        <taxon>Silphidae</taxon>
        <taxon>Nicrophorinae</taxon>
        <taxon>Nicrophorus</taxon>
    </lineage>
</organism>
<dbReference type="Gene3D" id="1.20.120.560">
    <property type="entry name" value="alix/aip1 in complex with the ypdl late domain"/>
    <property type="match status" value="1"/>
</dbReference>
<dbReference type="CDD" id="cd09240">
    <property type="entry name" value="BRO1_Alix"/>
    <property type="match status" value="1"/>
</dbReference>
<reference evidence="5" key="1">
    <citation type="submission" date="2025-08" db="UniProtKB">
        <authorList>
            <consortium name="RefSeq"/>
        </authorList>
    </citation>
    <scope>IDENTIFICATION</scope>
    <source>
        <tissue evidence="5">Whole Larva</tissue>
    </source>
</reference>
<dbReference type="InterPro" id="IPR038499">
    <property type="entry name" value="BRO1_sf"/>
</dbReference>
<dbReference type="Gene3D" id="1.20.140.50">
    <property type="entry name" value="alix/aip1 like domains"/>
    <property type="match status" value="1"/>
</dbReference>
<sequence length="847" mass="94630">MDIISVPLKKPSDVDIVNPLKNLIQSRYSTADKPEDYSDAINELAKLRSNALWRAFEKYESSLEVLYCYYDQLVALEGKIPPHDLQVPFKWKDAMDKGSIFGSRISLTVTSLSYEKICVLFNIAALQSSVAASQSIENDEGLKLAAKLLQQSSGIFNYLKSIVILSIQQEPTPDLNPDTLAALAQLMLAQAQEIFVHKCIHDNKKDAIIAKLAACCEDLYTECVKIFNKEQFKGFWDKEWLMIISAKQASYQAIANLYQSLVCKENKAVGEEITWLTSAEEQFKISQQRLNRVLFQDLWNKAQRNLAEAKKDNDFIYHERIPDLRSLAPIGKAQLAKMTAPNSPMSQNFKDLFDELVPVAVHQALAAHDIRRTDMVQSKIMKMREATQMLNSILASLNLPAAVEVTEGNTLPPSLMEKGEAVRSLGGIANLEKMIVDLPELLKRNQEILNEADRMLNEERDADKALRDQFKDKWTRTQSDKLTEMFRSNITKYRQIINNAVQADKTVREKFDKHRSGMELLSKSPEELQEAVPNSADGSGNISDSSAAQKLRNLMEEVETVKAERDVIETELNSATSDMKAQFMSALASDGVINEPVMSSENLGKMFGPLGTQVDETVSRQESLIEQIQTTYSEFVNETGVTSGGRKKMMCDLAFAHDAFRDLQNNLKEGTKFYNELTELLLVFQNKISDYCFARKTEKEELLKDLTQESSRQAPAISPTQPTYHNTPAVNPQAPPAADTNPPHAPVPSAAQTNLPYPVYVQHMPIPYGATNNTPYPSYAPPPMPQSYNPYGTMPYPTNYGTYPGAFPQYPQQHGQFPPGPPGYPGQPGQQPGPPGQPGQQGQGGWP</sequence>
<dbReference type="InterPro" id="IPR004328">
    <property type="entry name" value="BRO1_dom"/>
</dbReference>
<feature type="compositionally biased region" description="Low complexity" evidence="2">
    <location>
        <begin position="807"/>
        <end position="817"/>
    </location>
</feature>
<dbReference type="PANTHER" id="PTHR23030">
    <property type="entry name" value="PCD6 INTERACTING PROTEIN-RELATED"/>
    <property type="match status" value="1"/>
</dbReference>
<proteinExistence type="predicted"/>